<keyword evidence="2" id="KW-1185">Reference proteome</keyword>
<accession>A0A090IMB4</accession>
<evidence type="ECO:0000313" key="1">
    <source>
        <dbReference type="EMBL" id="CED71547.1"/>
    </source>
</evidence>
<dbReference type="HOGENOM" id="CLU_173282_0_0_6"/>
<dbReference type="EMBL" id="LN554846">
    <property type="protein sequence ID" value="CED71547.1"/>
    <property type="molecule type" value="Genomic_DNA"/>
</dbReference>
<dbReference type="STRING" id="80852.AWOD_I_1472"/>
<dbReference type="KEGG" id="awd:AWOD_I_1472"/>
<dbReference type="PATRIC" id="fig|80852.17.peg.1514"/>
<dbReference type="SUPFAM" id="SSF160719">
    <property type="entry name" value="gpW/gp25-like"/>
    <property type="match status" value="1"/>
</dbReference>
<dbReference type="AlphaFoldDB" id="A0A090IMB4"/>
<dbReference type="OrthoDB" id="9802846at2"/>
<name>A0A090IMB4_9GAMM</name>
<organism evidence="1 2">
    <name type="scientific">Aliivibrio wodanis</name>
    <dbReference type="NCBI Taxonomy" id="80852"/>
    <lineage>
        <taxon>Bacteria</taxon>
        <taxon>Pseudomonadati</taxon>
        <taxon>Pseudomonadota</taxon>
        <taxon>Gammaproteobacteria</taxon>
        <taxon>Vibrionales</taxon>
        <taxon>Vibrionaceae</taxon>
        <taxon>Aliivibrio</taxon>
    </lineage>
</organism>
<sequence>MIGIDQETGRTVYHFDALACRIKRVLTTQLTERVKRRKFGNRALHRLGKNQSPHEALIVQNLSIEALTNCHCQLDGLSVTRCKAIVTNTGFQVQIWAKWKGEQIEVSTNV</sequence>
<protein>
    <submittedName>
        <fullName evidence="1">Uncharacterized phage protein</fullName>
    </submittedName>
</protein>
<dbReference type="GeneID" id="28541029"/>
<evidence type="ECO:0000313" key="2">
    <source>
        <dbReference type="Proteomes" id="UP000032427"/>
    </source>
</evidence>
<reference evidence="2" key="1">
    <citation type="submission" date="2014-09" db="EMBL/GenBank/DDBJ databases">
        <authorList>
            <person name="Hjerde E."/>
        </authorList>
    </citation>
    <scope>NUCLEOTIDE SEQUENCE [LARGE SCALE GENOMIC DNA]</scope>
    <source>
        <strain evidence="2">06/09/139</strain>
    </source>
</reference>
<gene>
    <name evidence="1" type="ORF">AWOD_I_1472</name>
</gene>
<dbReference type="Proteomes" id="UP000032427">
    <property type="component" value="Chromosome 1"/>
</dbReference>
<proteinExistence type="predicted"/>